<evidence type="ECO:0000313" key="2">
    <source>
        <dbReference type="Proteomes" id="UP001732700"/>
    </source>
</evidence>
<proteinExistence type="predicted"/>
<evidence type="ECO:0000313" key="1">
    <source>
        <dbReference type="EnsemblPlants" id="AVESA.00010b.r2.4AG0618580.1.CDS"/>
    </source>
</evidence>
<accession>A0ACD5WE68</accession>
<dbReference type="EnsemblPlants" id="AVESA.00010b.r2.4AG0618580.1">
    <property type="protein sequence ID" value="AVESA.00010b.r2.4AG0618580.1.CDS"/>
    <property type="gene ID" value="AVESA.00010b.r2.4AG0618580"/>
</dbReference>
<keyword evidence="2" id="KW-1185">Reference proteome</keyword>
<reference evidence="1" key="1">
    <citation type="submission" date="2021-05" db="EMBL/GenBank/DDBJ databases">
        <authorList>
            <person name="Scholz U."/>
            <person name="Mascher M."/>
            <person name="Fiebig A."/>
        </authorList>
    </citation>
    <scope>NUCLEOTIDE SEQUENCE [LARGE SCALE GENOMIC DNA]</scope>
</reference>
<organism evidence="1 2">
    <name type="scientific">Avena sativa</name>
    <name type="common">Oat</name>
    <dbReference type="NCBI Taxonomy" id="4498"/>
    <lineage>
        <taxon>Eukaryota</taxon>
        <taxon>Viridiplantae</taxon>
        <taxon>Streptophyta</taxon>
        <taxon>Embryophyta</taxon>
        <taxon>Tracheophyta</taxon>
        <taxon>Spermatophyta</taxon>
        <taxon>Magnoliopsida</taxon>
        <taxon>Liliopsida</taxon>
        <taxon>Poales</taxon>
        <taxon>Poaceae</taxon>
        <taxon>BOP clade</taxon>
        <taxon>Pooideae</taxon>
        <taxon>Poodae</taxon>
        <taxon>Poeae</taxon>
        <taxon>Poeae Chloroplast Group 1 (Aveneae type)</taxon>
        <taxon>Aveninae</taxon>
        <taxon>Avena</taxon>
    </lineage>
</organism>
<sequence length="767" mass="82120">MATSVPSFRAPATNASSGAGSVLRNLQQRYQSSFAGQRVRGLHYDATYRGISNAAREEGHALGTKNEPFYIVEKYLLTKQLLRTCGGLVVTGAVLHGIHKLRGDDIPKFDVLEQKPMKSRTRFSDVKGVDESKAELEDIVHYLRDRKSFTRLGGKPSKGVLLVGPPGTGKTMLARAVAGEAGVPFFACSGSAFEEMYVGLGARRVRELFHAAKKQSPCIIFIDEIDAVGGRRDLQRSNAARQTLNQLLVEMDGFNQNDGIIVIAATNFPESLDKALIRPGRFNRQVHIPIPDTEARRQILEAYMSKVKAKGVDVLTIARVTPGFSGADLANLVNDAALKASRDGANAVGMDHLEYARGRIIMGSERKSMVLSDHSRKMTAYHESGHALVSIFTDGANPVHQATIVPRSKVLGFVEYLLPLDNTARSRKQMLAMLDTMMGGRVAEELIFGEGEVTEGASSDLRRATKLATLMVTEYGMSKRVGLASCGRNGGGKAATMSGRTATLVDEEVKELLDNAYKNAKTILTEHNKEFHALANSLLKHGTLSIEEIMKLVSTEGQASELNNGENNQEASPSLTAGDKVTKLVSTGGQADRLNNGQQNQETPLQTGDGITKLVLREGQASGHNNSQQNQEASPSVTGGDEVTELVPTEGHTGGLNNNNGQQNQEASPSLAGDKIMKPVSTQGQAAVGLNNGEQNQEASPSLAGDKITKLTSTEGQAGGLNNGQQNQETSPSPTGDKTTKPVSTQQGRVDDLNNSQPDQGTPSSPS</sequence>
<reference evidence="1" key="2">
    <citation type="submission" date="2025-09" db="UniProtKB">
        <authorList>
            <consortium name="EnsemblPlants"/>
        </authorList>
    </citation>
    <scope>IDENTIFICATION</scope>
</reference>
<dbReference type="Proteomes" id="UP001732700">
    <property type="component" value="Chromosome 4A"/>
</dbReference>
<protein>
    <submittedName>
        <fullName evidence="1">Uncharacterized protein</fullName>
    </submittedName>
</protein>
<name>A0ACD5WE68_AVESA</name>